<evidence type="ECO:0000256" key="2">
    <source>
        <dbReference type="ARBA" id="ARBA00022500"/>
    </source>
</evidence>
<evidence type="ECO:0000256" key="6">
    <source>
        <dbReference type="SAM" id="MobiDB-lite"/>
    </source>
</evidence>
<dbReference type="GO" id="GO:0006935">
    <property type="term" value="P:chemotaxis"/>
    <property type="evidence" value="ECO:0007669"/>
    <property type="project" value="UniProtKB-KW"/>
</dbReference>
<dbReference type="InterPro" id="IPR003660">
    <property type="entry name" value="HAMP_dom"/>
</dbReference>
<feature type="compositionally biased region" description="Low complexity" evidence="6">
    <location>
        <begin position="606"/>
        <end position="621"/>
    </location>
</feature>
<sequence length="639" mass="68237">MKRPSIKTSLVVIFATIAILTSAYSWLTLRSMALMDEAANQVGQNWLPSVKTVKEIEAEIFTLRIAYLNHVTSLTPEAIGAADKAITEQQGKVIEAAKRYEPLISSPREAELLKTIVDGVQAYEKRGEDMLALSRANKNEEATVVLNEMRELMKPVLAQVHELVDINIEGSKRSVENATEAYHLAAFQTYVAIAVLLLIVAVATGFAFMGIANPIQQITGSMRKLAGGDTDSAIPFAGRADEIGAMAAAVQIFREAALDNIRMTREAEEQRRAGEEQRVILQRRAEEEARRKLIEATSALAVGMKALAGGDLTYQINEAVSEDFVALRDDFNSAVSQLGSTLAAVAGATRTIDSGTREISAGAEDLSKRTEQQAASLEETAAALDQITVNVSNSTQRAEEAREIATRAKSSATKSGQVVAEAVEAMSRIEGSSNQISNIISVIDEIAFQTNLLALNAGVEAARAGEAGKGFAVVAQEVRELAQRSAQAAKEIKGLIQNSAGEVQNGVKLVRETGVSLKSIEDLILSINEHMNAIATSAREQSNGLGEVNTAVNQMDQVTQQNAAMVEESNAASASLAMESARLSDLISGFRLSGAMAAAASQPTQSARRTSPPPASRARPSMPVSHGNTALKADEWTEF</sequence>
<feature type="coiled-coil region" evidence="5">
    <location>
        <begin position="360"/>
        <end position="387"/>
    </location>
</feature>
<dbReference type="FunFam" id="1.10.287.950:FF:000001">
    <property type="entry name" value="Methyl-accepting chemotaxis sensory transducer"/>
    <property type="match status" value="1"/>
</dbReference>
<dbReference type="InterPro" id="IPR004089">
    <property type="entry name" value="MCPsignal_dom"/>
</dbReference>
<keyword evidence="11" id="KW-1185">Reference proteome</keyword>
<keyword evidence="2" id="KW-0145">Chemotaxis</keyword>
<evidence type="ECO:0000256" key="5">
    <source>
        <dbReference type="SAM" id="Coils"/>
    </source>
</evidence>
<dbReference type="InterPro" id="IPR051310">
    <property type="entry name" value="MCP_chemotaxis"/>
</dbReference>
<keyword evidence="7" id="KW-1133">Transmembrane helix</keyword>
<dbReference type="SUPFAM" id="SSF58104">
    <property type="entry name" value="Methyl-accepting chemotaxis protein (MCP) signaling domain"/>
    <property type="match status" value="1"/>
</dbReference>
<feature type="domain" description="HAMP" evidence="9">
    <location>
        <begin position="209"/>
        <end position="262"/>
    </location>
</feature>
<evidence type="ECO:0000259" key="8">
    <source>
        <dbReference type="PROSITE" id="PS50111"/>
    </source>
</evidence>
<dbReference type="EMBL" id="JABBGK010000002">
    <property type="protein sequence ID" value="NML74570.1"/>
    <property type="molecule type" value="Genomic_DNA"/>
</dbReference>
<keyword evidence="7" id="KW-0472">Membrane</keyword>
<evidence type="ECO:0000313" key="10">
    <source>
        <dbReference type="EMBL" id="NML74570.1"/>
    </source>
</evidence>
<dbReference type="PANTHER" id="PTHR43531">
    <property type="entry name" value="PROTEIN ICFG"/>
    <property type="match status" value="1"/>
</dbReference>
<dbReference type="Pfam" id="PF00015">
    <property type="entry name" value="MCPsignal"/>
    <property type="match status" value="1"/>
</dbReference>
<gene>
    <name evidence="10" type="ORF">HHL25_10590</name>
</gene>
<dbReference type="CDD" id="cd06225">
    <property type="entry name" value="HAMP"/>
    <property type="match status" value="1"/>
</dbReference>
<feature type="domain" description="HAMP" evidence="9">
    <location>
        <begin position="291"/>
        <end position="343"/>
    </location>
</feature>
<organism evidence="10 11">
    <name type="scientific">Rhizobium terricola</name>
    <dbReference type="NCBI Taxonomy" id="2728849"/>
    <lineage>
        <taxon>Bacteria</taxon>
        <taxon>Pseudomonadati</taxon>
        <taxon>Pseudomonadota</taxon>
        <taxon>Alphaproteobacteria</taxon>
        <taxon>Hyphomicrobiales</taxon>
        <taxon>Rhizobiaceae</taxon>
        <taxon>Rhizobium/Agrobacterium group</taxon>
        <taxon>Rhizobium</taxon>
    </lineage>
</organism>
<dbReference type="AlphaFoldDB" id="A0A7Y0AWA3"/>
<reference evidence="10 11" key="1">
    <citation type="submission" date="2020-04" db="EMBL/GenBank/DDBJ databases">
        <title>Rhizobium sp. S-51 isolated from soil.</title>
        <authorList>
            <person name="Dahal R.H."/>
        </authorList>
    </citation>
    <scope>NUCLEOTIDE SEQUENCE [LARGE SCALE GENOMIC DNA]</scope>
    <source>
        <strain evidence="10 11">S-51</strain>
    </source>
</reference>
<dbReference type="SMART" id="SM00304">
    <property type="entry name" value="HAMP"/>
    <property type="match status" value="2"/>
</dbReference>
<comment type="subcellular location">
    <subcellularLocation>
        <location evidence="1">Membrane</location>
    </subcellularLocation>
</comment>
<accession>A0A7Y0AWA3</accession>
<feature type="region of interest" description="Disordered" evidence="6">
    <location>
        <begin position="598"/>
        <end position="639"/>
    </location>
</feature>
<dbReference type="RefSeq" id="WP_169590105.1">
    <property type="nucleotide sequence ID" value="NZ_JABBGK010000002.1"/>
</dbReference>
<keyword evidence="5" id="KW-0175">Coiled coil</keyword>
<dbReference type="CDD" id="cd19411">
    <property type="entry name" value="MCP2201-like_sensor"/>
    <property type="match status" value="1"/>
</dbReference>
<dbReference type="InterPro" id="IPR047347">
    <property type="entry name" value="YvaQ-like_sensor"/>
</dbReference>
<dbReference type="Gene3D" id="1.10.287.950">
    <property type="entry name" value="Methyl-accepting chemotaxis protein"/>
    <property type="match status" value="1"/>
</dbReference>
<evidence type="ECO:0000313" key="11">
    <source>
        <dbReference type="Proteomes" id="UP000541470"/>
    </source>
</evidence>
<dbReference type="SUPFAM" id="SSF158472">
    <property type="entry name" value="HAMP domain-like"/>
    <property type="match status" value="1"/>
</dbReference>
<protein>
    <submittedName>
        <fullName evidence="10">HAMP domain-containing protein</fullName>
    </submittedName>
</protein>
<evidence type="ECO:0000259" key="9">
    <source>
        <dbReference type="PROSITE" id="PS50885"/>
    </source>
</evidence>
<dbReference type="PROSITE" id="PS50111">
    <property type="entry name" value="CHEMOTAXIS_TRANSDUC_2"/>
    <property type="match status" value="1"/>
</dbReference>
<evidence type="ECO:0000256" key="7">
    <source>
        <dbReference type="SAM" id="Phobius"/>
    </source>
</evidence>
<dbReference type="PROSITE" id="PS50885">
    <property type="entry name" value="HAMP"/>
    <property type="match status" value="2"/>
</dbReference>
<keyword evidence="7" id="KW-0812">Transmembrane</keyword>
<feature type="transmembrane region" description="Helical" evidence="7">
    <location>
        <begin position="190"/>
        <end position="215"/>
    </location>
</feature>
<evidence type="ECO:0000256" key="3">
    <source>
        <dbReference type="ARBA" id="ARBA00029447"/>
    </source>
</evidence>
<dbReference type="InterPro" id="IPR024478">
    <property type="entry name" value="HlyB_4HB_MCP"/>
</dbReference>
<evidence type="ECO:0000256" key="4">
    <source>
        <dbReference type="PROSITE-ProRule" id="PRU00284"/>
    </source>
</evidence>
<comment type="similarity">
    <text evidence="3">Belongs to the methyl-accepting chemotaxis (MCP) protein family.</text>
</comment>
<dbReference type="GO" id="GO:0007165">
    <property type="term" value="P:signal transduction"/>
    <property type="evidence" value="ECO:0007669"/>
    <property type="project" value="UniProtKB-KW"/>
</dbReference>
<dbReference type="PANTHER" id="PTHR43531:SF11">
    <property type="entry name" value="METHYL-ACCEPTING CHEMOTAXIS PROTEIN 3"/>
    <property type="match status" value="1"/>
</dbReference>
<dbReference type="Pfam" id="PF00672">
    <property type="entry name" value="HAMP"/>
    <property type="match status" value="1"/>
</dbReference>
<feature type="domain" description="Methyl-accepting transducer" evidence="8">
    <location>
        <begin position="348"/>
        <end position="577"/>
    </location>
</feature>
<dbReference type="Pfam" id="PF12729">
    <property type="entry name" value="4HB_MCP_1"/>
    <property type="match status" value="1"/>
</dbReference>
<dbReference type="Gene3D" id="1.10.8.500">
    <property type="entry name" value="HAMP domain in histidine kinase"/>
    <property type="match status" value="1"/>
</dbReference>
<keyword evidence="4" id="KW-0807">Transducer</keyword>
<proteinExistence type="inferred from homology"/>
<dbReference type="GO" id="GO:0016020">
    <property type="term" value="C:membrane"/>
    <property type="evidence" value="ECO:0007669"/>
    <property type="project" value="UniProtKB-SubCell"/>
</dbReference>
<dbReference type="SMART" id="SM00283">
    <property type="entry name" value="MA"/>
    <property type="match status" value="1"/>
</dbReference>
<name>A0A7Y0AWA3_9HYPH</name>
<dbReference type="Proteomes" id="UP000541470">
    <property type="component" value="Unassembled WGS sequence"/>
</dbReference>
<comment type="caution">
    <text evidence="10">The sequence shown here is derived from an EMBL/GenBank/DDBJ whole genome shotgun (WGS) entry which is preliminary data.</text>
</comment>
<dbReference type="CDD" id="cd11386">
    <property type="entry name" value="MCP_signal"/>
    <property type="match status" value="1"/>
</dbReference>
<evidence type="ECO:0000256" key="1">
    <source>
        <dbReference type="ARBA" id="ARBA00004370"/>
    </source>
</evidence>